<dbReference type="eggNOG" id="ENOG502RZDK">
    <property type="taxonomic scope" value="Eukaryota"/>
</dbReference>
<dbReference type="AlphaFoldDB" id="A0A1B6QPU4"/>
<accession>A0A1B6QPU4</accession>
<feature type="transmembrane region" description="Helical" evidence="1">
    <location>
        <begin position="287"/>
        <end position="304"/>
    </location>
</feature>
<dbReference type="STRING" id="4558.A0A1B6QPU4"/>
<dbReference type="Proteomes" id="UP000000768">
    <property type="component" value="Chromosome 1"/>
</dbReference>
<dbReference type="PANTHER" id="PTHR33625">
    <property type="entry name" value="OS08G0179900 PROTEIN"/>
    <property type="match status" value="1"/>
</dbReference>
<dbReference type="FunCoup" id="A0A1B6QPU4">
    <property type="interactions" value="468"/>
</dbReference>
<dbReference type="OrthoDB" id="659599at2759"/>
<dbReference type="Gramene" id="KXG39939">
    <property type="protein sequence ID" value="KXG39939"/>
    <property type="gene ID" value="SORBI_3001G466800"/>
</dbReference>
<evidence type="ECO:0000256" key="1">
    <source>
        <dbReference type="SAM" id="Phobius"/>
    </source>
</evidence>
<organism evidence="2 3">
    <name type="scientific">Sorghum bicolor</name>
    <name type="common">Sorghum</name>
    <name type="synonym">Sorghum vulgare</name>
    <dbReference type="NCBI Taxonomy" id="4558"/>
    <lineage>
        <taxon>Eukaryota</taxon>
        <taxon>Viridiplantae</taxon>
        <taxon>Streptophyta</taxon>
        <taxon>Embryophyta</taxon>
        <taxon>Tracheophyta</taxon>
        <taxon>Spermatophyta</taxon>
        <taxon>Magnoliopsida</taxon>
        <taxon>Liliopsida</taxon>
        <taxon>Poales</taxon>
        <taxon>Poaceae</taxon>
        <taxon>PACMAD clade</taxon>
        <taxon>Panicoideae</taxon>
        <taxon>Andropogonodae</taxon>
        <taxon>Andropogoneae</taxon>
        <taxon>Sorghinae</taxon>
        <taxon>Sorghum</taxon>
    </lineage>
</organism>
<protein>
    <submittedName>
        <fullName evidence="2">Uncharacterized protein</fullName>
    </submittedName>
</protein>
<proteinExistence type="predicted"/>
<gene>
    <name evidence="2" type="ORF">SORBI_3001G466800</name>
</gene>
<reference evidence="3" key="2">
    <citation type="journal article" date="2018" name="Plant J.">
        <title>The Sorghum bicolor reference genome: improved assembly, gene annotations, a transcriptome atlas, and signatures of genome organization.</title>
        <authorList>
            <person name="McCormick R.F."/>
            <person name="Truong S.K."/>
            <person name="Sreedasyam A."/>
            <person name="Jenkins J."/>
            <person name="Shu S."/>
            <person name="Sims D."/>
            <person name="Kennedy M."/>
            <person name="Amirebrahimi M."/>
            <person name="Weers B.D."/>
            <person name="McKinley B."/>
            <person name="Mattison A."/>
            <person name="Morishige D.T."/>
            <person name="Grimwood J."/>
            <person name="Schmutz J."/>
            <person name="Mullet J.E."/>
        </authorList>
    </citation>
    <scope>NUCLEOTIDE SEQUENCE [LARGE SCALE GENOMIC DNA]</scope>
    <source>
        <strain evidence="3">cv. BTx623</strain>
    </source>
</reference>
<keyword evidence="3" id="KW-1185">Reference proteome</keyword>
<dbReference type="PANTHER" id="PTHR33625:SF1">
    <property type="entry name" value="EXPRESSED PROTEIN"/>
    <property type="match status" value="1"/>
</dbReference>
<dbReference type="OMA" id="HEDNHEI"/>
<sequence>MAGGSIRAAAKAAVIGGYRSAAYMRRVVTPSSHTSSADGRKASTFAADDWVITDREVFGPVPTHEEALAATLDLKDAFEIAKDKPHVAHLETPKKHLWPAELDSHAKSAQEIALPELVHSETLQGVVHSEVSKKDDNYENFLVSSGTPGRVVQAFTFLHESPEAQDVVASLASDKNVWDAVMKNEKVMKFYKAYESKLSECSSIASSVSGDEVEDGEAASLRSNTYLSQSTGESVKDYLEKMKALVSEMMANLSNMMQDLVATSDEGRSKGTIKTLIMSSSKDFPNAPSAFVLLAIASIMVVLLKRV</sequence>
<evidence type="ECO:0000313" key="2">
    <source>
        <dbReference type="EMBL" id="KXG39939.1"/>
    </source>
</evidence>
<name>A0A1B6QPU4_SORBI</name>
<keyword evidence="1" id="KW-0812">Transmembrane</keyword>
<keyword evidence="1" id="KW-1133">Transmembrane helix</keyword>
<dbReference type="InParanoid" id="A0A1B6QPU4"/>
<reference evidence="2 3" key="1">
    <citation type="journal article" date="2009" name="Nature">
        <title>The Sorghum bicolor genome and the diversification of grasses.</title>
        <authorList>
            <person name="Paterson A.H."/>
            <person name="Bowers J.E."/>
            <person name="Bruggmann R."/>
            <person name="Dubchak I."/>
            <person name="Grimwood J."/>
            <person name="Gundlach H."/>
            <person name="Haberer G."/>
            <person name="Hellsten U."/>
            <person name="Mitros T."/>
            <person name="Poliakov A."/>
            <person name="Schmutz J."/>
            <person name="Spannagl M."/>
            <person name="Tang H."/>
            <person name="Wang X."/>
            <person name="Wicker T."/>
            <person name="Bharti A.K."/>
            <person name="Chapman J."/>
            <person name="Feltus F.A."/>
            <person name="Gowik U."/>
            <person name="Grigoriev I.V."/>
            <person name="Lyons E."/>
            <person name="Maher C.A."/>
            <person name="Martis M."/>
            <person name="Narechania A."/>
            <person name="Otillar R.P."/>
            <person name="Penning B.W."/>
            <person name="Salamov A.A."/>
            <person name="Wang Y."/>
            <person name="Zhang L."/>
            <person name="Carpita N.C."/>
            <person name="Freeling M."/>
            <person name="Gingle A.R."/>
            <person name="Hash C.T."/>
            <person name="Keller B."/>
            <person name="Klein P."/>
            <person name="Kresovich S."/>
            <person name="McCann M.C."/>
            <person name="Ming R."/>
            <person name="Peterson D.G."/>
            <person name="Mehboob-ur-Rahman"/>
            <person name="Ware D."/>
            <person name="Westhoff P."/>
            <person name="Mayer K.F."/>
            <person name="Messing J."/>
            <person name="Rokhsar D.S."/>
        </authorList>
    </citation>
    <scope>NUCLEOTIDE SEQUENCE [LARGE SCALE GENOMIC DNA]</scope>
    <source>
        <strain evidence="3">cv. BTx623</strain>
    </source>
</reference>
<evidence type="ECO:0000313" key="3">
    <source>
        <dbReference type="Proteomes" id="UP000000768"/>
    </source>
</evidence>
<dbReference type="EMBL" id="CM000760">
    <property type="protein sequence ID" value="KXG39939.1"/>
    <property type="molecule type" value="Genomic_DNA"/>
</dbReference>
<keyword evidence="1" id="KW-0472">Membrane</keyword>